<feature type="transmembrane region" description="Helical" evidence="1">
    <location>
        <begin position="385"/>
        <end position="414"/>
    </location>
</feature>
<feature type="transmembrane region" description="Helical" evidence="1">
    <location>
        <begin position="12"/>
        <end position="36"/>
    </location>
</feature>
<evidence type="ECO:0000313" key="2">
    <source>
        <dbReference type="EMBL" id="CEG13100.1"/>
    </source>
</evidence>
<keyword evidence="1" id="KW-0812">Transmembrane</keyword>
<proteinExistence type="predicted"/>
<feature type="transmembrane region" description="Helical" evidence="1">
    <location>
        <begin position="269"/>
        <end position="290"/>
    </location>
</feature>
<sequence>MNFDINKFKEKLITIDSIGLLYILVVGGLCHILPILEIIKGFLSLPSLLIFYYLFGKGTLHFISKTFNNRDFLSILKKLDIISQFIFFWLFGYFIITFLLYLLNAMSQVLIFELGVFFIQDYILKHLFLYVFLFISLYVVITLKYNSYNLKENKYKDVNVPMFSSKIIFFVMIFSVTIVSVSNIFIPFPYIGPLYISVAQDEHISTVLLKDGYLALGPRYATVQFVSIGHIFFNLESLTLNWVAPYMLFFLIVVGIWLFSYSISKNKFISLWASLFGSLFVTSIVDLQLITLFKGNVFFIVLLPYMLFFINNNLYFVKSNTLKKELDIIIPISILIILYLFLIMIYNSKLYEMSTYVILLRYVFFLIMMLILILVGMFYKKDLIFTFLFLFFITFTFHTQEFLLFFCIVISYYFVYRIIKLNLPYFHYLIIFFVFLCFLFFILQYLGVMDISNIQNFTTNIVGDVGSEQEAGKFISKFNFLENRTNNVIWFFAMIGLIFVIIYRQKDIIIVFMLSFCIFLYFLPDFSTTRIEKFFYPFVGYLAGILFFYIHKLFNKKYILPFILLTVICLLLISSLSVLESDIQLPPGYSYYPQFADYEYNACTWMKNNLSENTFLVTDRFSYFTMSPLSQKIYFMPLDMTSSLGGTGEYDKEKWKLIKEIFYSKNSEEAYNNSKKLEKMSVVGAISKSYVNMKTIKDPKFKDFSSVIVITGRTINAFDKTENPKNQNILPIEWHYSLNKINTGSKYLKIFSDQKYFTLLHNNSDYLYIFGVNSEPGIPFQLKNNSK</sequence>
<feature type="transmembrane region" description="Helical" evidence="1">
    <location>
        <begin position="42"/>
        <end position="60"/>
    </location>
</feature>
<accession>A0A098EDJ1</accession>
<feature type="transmembrane region" description="Helical" evidence="1">
    <location>
        <begin position="328"/>
        <end position="346"/>
    </location>
</feature>
<feature type="transmembrane region" description="Helical" evidence="1">
    <location>
        <begin position="297"/>
        <end position="316"/>
    </location>
</feature>
<feature type="transmembrane region" description="Helical" evidence="1">
    <location>
        <begin position="508"/>
        <end position="528"/>
    </location>
</feature>
<feature type="transmembrane region" description="Helical" evidence="1">
    <location>
        <begin position="426"/>
        <end position="446"/>
    </location>
</feature>
<feature type="transmembrane region" description="Helical" evidence="1">
    <location>
        <begin position="167"/>
        <end position="192"/>
    </location>
</feature>
<keyword evidence="1" id="KW-0472">Membrane</keyword>
<protein>
    <submittedName>
        <fullName evidence="2">Uncharacterized protein</fullName>
    </submittedName>
</protein>
<feature type="transmembrane region" description="Helical" evidence="1">
    <location>
        <begin position="534"/>
        <end position="551"/>
    </location>
</feature>
<organism evidence="2">
    <name type="scientific">groundwater metagenome</name>
    <dbReference type="NCBI Taxonomy" id="717931"/>
    <lineage>
        <taxon>unclassified sequences</taxon>
        <taxon>metagenomes</taxon>
        <taxon>ecological metagenomes</taxon>
    </lineage>
</organism>
<evidence type="ECO:0000256" key="1">
    <source>
        <dbReference type="SAM" id="Phobius"/>
    </source>
</evidence>
<feature type="transmembrane region" description="Helical" evidence="1">
    <location>
        <begin position="123"/>
        <end position="146"/>
    </location>
</feature>
<feature type="transmembrane region" description="Helical" evidence="1">
    <location>
        <begin position="240"/>
        <end position="263"/>
    </location>
</feature>
<feature type="transmembrane region" description="Helical" evidence="1">
    <location>
        <begin position="81"/>
        <end position="103"/>
    </location>
</feature>
<reference evidence="2" key="1">
    <citation type="submission" date="2014-09" db="EMBL/GenBank/DDBJ databases">
        <authorList>
            <person name="Probst J Alexander"/>
        </authorList>
    </citation>
    <scope>NUCLEOTIDE SEQUENCE</scope>
</reference>
<dbReference type="AlphaFoldDB" id="A0A098EDJ1"/>
<gene>
    <name evidence="2" type="ORF">MSIBF_A3230002</name>
</gene>
<feature type="transmembrane region" description="Helical" evidence="1">
    <location>
        <begin position="487"/>
        <end position="503"/>
    </location>
</feature>
<feature type="transmembrane region" description="Helical" evidence="1">
    <location>
        <begin position="558"/>
        <end position="579"/>
    </location>
</feature>
<name>A0A098EDJ1_9ZZZZ</name>
<keyword evidence="1" id="KW-1133">Transmembrane helix</keyword>
<feature type="transmembrane region" description="Helical" evidence="1">
    <location>
        <begin position="358"/>
        <end position="379"/>
    </location>
</feature>
<dbReference type="EMBL" id="CCXY01000250">
    <property type="protein sequence ID" value="CEG13100.1"/>
    <property type="molecule type" value="Genomic_DNA"/>
</dbReference>